<evidence type="ECO:0000256" key="1">
    <source>
        <dbReference type="SAM" id="MobiDB-lite"/>
    </source>
</evidence>
<reference evidence="3" key="2">
    <citation type="submission" date="2015-01" db="EMBL/GenBank/DDBJ databases">
        <title>Evolutionary Origins and Diversification of the Mycorrhizal Mutualists.</title>
        <authorList>
            <consortium name="DOE Joint Genome Institute"/>
            <consortium name="Mycorrhizal Genomics Consortium"/>
            <person name="Kohler A."/>
            <person name="Kuo A."/>
            <person name="Nagy L.G."/>
            <person name="Floudas D."/>
            <person name="Copeland A."/>
            <person name="Barry K.W."/>
            <person name="Cichocki N."/>
            <person name="Veneault-Fourrey C."/>
            <person name="LaButti K."/>
            <person name="Lindquist E.A."/>
            <person name="Lipzen A."/>
            <person name="Lundell T."/>
            <person name="Morin E."/>
            <person name="Murat C."/>
            <person name="Riley R."/>
            <person name="Ohm R."/>
            <person name="Sun H."/>
            <person name="Tunlid A."/>
            <person name="Henrissat B."/>
            <person name="Grigoriev I.V."/>
            <person name="Hibbett D.S."/>
            <person name="Martin F."/>
        </authorList>
    </citation>
    <scope>NUCLEOTIDE SEQUENCE [LARGE SCALE GENOMIC DNA]</scope>
    <source>
        <strain evidence="3">MUT 4182</strain>
    </source>
</reference>
<sequence>MMVPGAKNRTENDRENDDDQEQNAAAPLGPQRNDPFLSLRAVTIITSFQLRRSCRILISIC</sequence>
<reference evidence="2 3" key="1">
    <citation type="submission" date="2014-04" db="EMBL/GenBank/DDBJ databases">
        <authorList>
            <consortium name="DOE Joint Genome Institute"/>
            <person name="Kuo A."/>
            <person name="Girlanda M."/>
            <person name="Perotto S."/>
            <person name="Kohler A."/>
            <person name="Nagy L.G."/>
            <person name="Floudas D."/>
            <person name="Copeland A."/>
            <person name="Barry K.W."/>
            <person name="Cichocki N."/>
            <person name="Veneault-Fourrey C."/>
            <person name="LaButti K."/>
            <person name="Lindquist E.A."/>
            <person name="Lipzen A."/>
            <person name="Lundell T."/>
            <person name="Morin E."/>
            <person name="Murat C."/>
            <person name="Sun H."/>
            <person name="Tunlid A."/>
            <person name="Henrissat B."/>
            <person name="Grigoriev I.V."/>
            <person name="Hibbett D.S."/>
            <person name="Martin F."/>
            <person name="Nordberg H.P."/>
            <person name="Cantor M.N."/>
            <person name="Hua S.X."/>
        </authorList>
    </citation>
    <scope>NUCLEOTIDE SEQUENCE [LARGE SCALE GENOMIC DNA]</scope>
    <source>
        <strain evidence="2 3">MUT 4182</strain>
    </source>
</reference>
<dbReference type="HOGENOM" id="CLU_2924412_0_0_1"/>
<feature type="region of interest" description="Disordered" evidence="1">
    <location>
        <begin position="1"/>
        <end position="34"/>
    </location>
</feature>
<gene>
    <name evidence="2" type="ORF">M407DRAFT_241853</name>
</gene>
<accession>A0A0C3MC80</accession>
<dbReference type="Proteomes" id="UP000054248">
    <property type="component" value="Unassembled WGS sequence"/>
</dbReference>
<dbReference type="EMBL" id="KN822964">
    <property type="protein sequence ID" value="KIO31327.1"/>
    <property type="molecule type" value="Genomic_DNA"/>
</dbReference>
<keyword evidence="3" id="KW-1185">Reference proteome</keyword>
<protein>
    <submittedName>
        <fullName evidence="2">Uncharacterized protein</fullName>
    </submittedName>
</protein>
<proteinExistence type="predicted"/>
<evidence type="ECO:0000313" key="3">
    <source>
        <dbReference type="Proteomes" id="UP000054248"/>
    </source>
</evidence>
<name>A0A0C3MC80_9AGAM</name>
<dbReference type="AlphaFoldDB" id="A0A0C3MC80"/>
<evidence type="ECO:0000313" key="2">
    <source>
        <dbReference type="EMBL" id="KIO31327.1"/>
    </source>
</evidence>
<organism evidence="2 3">
    <name type="scientific">Tulasnella calospora MUT 4182</name>
    <dbReference type="NCBI Taxonomy" id="1051891"/>
    <lineage>
        <taxon>Eukaryota</taxon>
        <taxon>Fungi</taxon>
        <taxon>Dikarya</taxon>
        <taxon>Basidiomycota</taxon>
        <taxon>Agaricomycotina</taxon>
        <taxon>Agaricomycetes</taxon>
        <taxon>Cantharellales</taxon>
        <taxon>Tulasnellaceae</taxon>
        <taxon>Tulasnella</taxon>
    </lineage>
</organism>